<sequence length="426" mass="48287">MSIVQTLRNYLDANKEFKLDFQHAFKIALTYNIRQFEDFGITTFDQYLDYYETFLRWVPTETRDGKNIYYHLCIFYFVLDLPPMMKHQADIHPRSHWTWLSQWIIDFSVEVGKFLDSEASLTEESLQTFNDSPLYRVHDYIDDGWKTFNDFFARRLKPGKRHWDQDTATDIVITQPADSMFGGVFPVDDTNHVELKGIPWNICQLLHDTLHGEQFAGGQFTHSFLNTYDYHRQHAPVSGTIVDARVIPGLCYLEVVADPPTPGSKRPTSLRMRRKLAHHPNHQAALIRNASGDKDGMEAPDSPGYQFLQARGVIVIDNPDIGLVAVLPVGMAQVSSVRLSVEVGQQVQKGDEISYFQMGGSDCIIVFQGGVEINFTAKAPDPEPTKYFVGNQIATARKGQRGAGIGPRSVKLDTTASPSTFFLRAR</sequence>
<dbReference type="EMBL" id="JASBNA010000078">
    <property type="protein sequence ID" value="KAK7678007.1"/>
    <property type="molecule type" value="Genomic_DNA"/>
</dbReference>
<comment type="caution">
    <text evidence="3">The sequence shown here is derived from an EMBL/GenBank/DDBJ whole genome shotgun (WGS) entry which is preliminary data.</text>
</comment>
<keyword evidence="1" id="KW-0210">Decarboxylase</keyword>
<dbReference type="GO" id="GO:0008654">
    <property type="term" value="P:phospholipid biosynthetic process"/>
    <property type="evidence" value="ECO:0007669"/>
    <property type="project" value="InterPro"/>
</dbReference>
<keyword evidence="4" id="KW-1185">Reference proteome</keyword>
<evidence type="ECO:0000313" key="3">
    <source>
        <dbReference type="EMBL" id="KAK7678007.1"/>
    </source>
</evidence>
<reference evidence="3 4" key="1">
    <citation type="submission" date="2022-09" db="EMBL/GenBank/DDBJ databases">
        <authorList>
            <person name="Palmer J.M."/>
        </authorList>
    </citation>
    <scope>NUCLEOTIDE SEQUENCE [LARGE SCALE GENOMIC DNA]</scope>
    <source>
        <strain evidence="3 4">DSM 7382</strain>
    </source>
</reference>
<keyword evidence="2" id="KW-0456">Lyase</keyword>
<evidence type="ECO:0000256" key="1">
    <source>
        <dbReference type="ARBA" id="ARBA00022793"/>
    </source>
</evidence>
<dbReference type="GO" id="GO:0004609">
    <property type="term" value="F:phosphatidylserine decarboxylase activity"/>
    <property type="evidence" value="ECO:0007669"/>
    <property type="project" value="InterPro"/>
</dbReference>
<organism evidence="3 4">
    <name type="scientific">Cerrena zonata</name>
    <dbReference type="NCBI Taxonomy" id="2478898"/>
    <lineage>
        <taxon>Eukaryota</taxon>
        <taxon>Fungi</taxon>
        <taxon>Dikarya</taxon>
        <taxon>Basidiomycota</taxon>
        <taxon>Agaricomycotina</taxon>
        <taxon>Agaricomycetes</taxon>
        <taxon>Polyporales</taxon>
        <taxon>Cerrenaceae</taxon>
        <taxon>Cerrena</taxon>
    </lineage>
</organism>
<evidence type="ECO:0000313" key="4">
    <source>
        <dbReference type="Proteomes" id="UP001385951"/>
    </source>
</evidence>
<proteinExistence type="predicted"/>
<evidence type="ECO:0000256" key="2">
    <source>
        <dbReference type="ARBA" id="ARBA00023239"/>
    </source>
</evidence>
<dbReference type="Pfam" id="PF02666">
    <property type="entry name" value="PS_Dcarbxylase"/>
    <property type="match status" value="1"/>
</dbReference>
<dbReference type="AlphaFoldDB" id="A0AAW0FD74"/>
<protein>
    <recommendedName>
        <fullName evidence="5">Phosphatidylserine decarboxylase</fullName>
    </recommendedName>
</protein>
<dbReference type="PANTHER" id="PTHR10067">
    <property type="entry name" value="PHOSPHATIDYLSERINE DECARBOXYLASE"/>
    <property type="match status" value="1"/>
</dbReference>
<name>A0AAW0FD74_9APHY</name>
<evidence type="ECO:0008006" key="5">
    <source>
        <dbReference type="Google" id="ProtNLM"/>
    </source>
</evidence>
<accession>A0AAW0FD74</accession>
<gene>
    <name evidence="3" type="ORF">QCA50_018947</name>
</gene>
<dbReference type="InterPro" id="IPR003817">
    <property type="entry name" value="PS_Dcarbxylase"/>
</dbReference>
<dbReference type="PANTHER" id="PTHR10067:SF13">
    <property type="entry name" value="PHOSPHATIDYLSERINE DECARBOXYLASE"/>
    <property type="match status" value="1"/>
</dbReference>
<dbReference type="Proteomes" id="UP001385951">
    <property type="component" value="Unassembled WGS sequence"/>
</dbReference>